<dbReference type="AntiFam" id="ANF00053">
    <property type="entry name" value="Translation of DNA repeat"/>
</dbReference>
<proteinExistence type="predicted"/>
<reference evidence="1 2" key="1">
    <citation type="submission" date="2017-11" db="EMBL/GenBank/DDBJ databases">
        <authorList>
            <person name="Lechat P."/>
        </authorList>
    </citation>
    <scope>NUCLEOTIDE SEQUENCE [LARGE SCALE GENOMIC DNA]</scope>
    <source>
        <strain evidence="1">L495</strain>
    </source>
</reference>
<organism evidence="1 2">
    <name type="scientific">Leptospira interrogans serovar Manilae</name>
    <dbReference type="NCBI Taxonomy" id="214675"/>
    <lineage>
        <taxon>Bacteria</taxon>
        <taxon>Pseudomonadati</taxon>
        <taxon>Spirochaetota</taxon>
        <taxon>Spirochaetia</taxon>
        <taxon>Leptospirales</taxon>
        <taxon>Leptospiraceae</taxon>
        <taxon>Leptospira</taxon>
    </lineage>
</organism>
<protein>
    <submittedName>
        <fullName evidence="1">Uncharacterized protein</fullName>
    </submittedName>
</protein>
<gene>
    <name evidence="1" type="ORF">LMANV2_580017</name>
</gene>
<evidence type="ECO:0000313" key="1">
    <source>
        <dbReference type="EMBL" id="SOR62900.1"/>
    </source>
</evidence>
<dbReference type="Proteomes" id="UP000234460">
    <property type="component" value="Chromosome LMANV2"/>
</dbReference>
<accession>A0AAQ1NZN7</accession>
<evidence type="ECO:0000313" key="2">
    <source>
        <dbReference type="Proteomes" id="UP000234460"/>
    </source>
</evidence>
<name>A0AAQ1NZN7_LEPIR</name>
<dbReference type="AlphaFoldDB" id="A0AAQ1NZN7"/>
<comment type="caution">
    <text evidence="1">The sequence shown here is derived from an EMBL/GenBank/DDBJ whole genome shotgun (WGS) entry which is preliminary data.</text>
</comment>
<sequence>MVVIGIFEKTMMEIGETTLIVHFNITEIDGELIFLETLIYFVS</sequence>
<dbReference type="EMBL" id="OEJX01000054">
    <property type="protein sequence ID" value="SOR62900.1"/>
    <property type="molecule type" value="Genomic_DNA"/>
</dbReference>